<gene>
    <name evidence="2" type="ORF">G3W53_23720</name>
</gene>
<evidence type="ECO:0000313" key="3">
    <source>
        <dbReference type="Proteomes" id="UP000471360"/>
    </source>
</evidence>
<dbReference type="SUPFAM" id="SSF56954">
    <property type="entry name" value="Outer membrane efflux proteins (OEP)"/>
    <property type="match status" value="1"/>
</dbReference>
<dbReference type="GO" id="GO:0009279">
    <property type="term" value="C:cell outer membrane"/>
    <property type="evidence" value="ECO:0007669"/>
    <property type="project" value="UniProtKB-SubCell"/>
</dbReference>
<keyword evidence="1" id="KW-0175">Coiled coil</keyword>
<evidence type="ECO:0000313" key="2">
    <source>
        <dbReference type="EMBL" id="NEN73056.1"/>
    </source>
</evidence>
<dbReference type="Proteomes" id="UP000471360">
    <property type="component" value="Unassembled WGS sequence"/>
</dbReference>
<name>A0A8T6QDT9_ECOLX</name>
<dbReference type="AlphaFoldDB" id="A0A8T6QDT9"/>
<protein>
    <submittedName>
        <fullName evidence="2">TolC family protein</fullName>
    </submittedName>
</protein>
<reference evidence="2 3" key="1">
    <citation type="submission" date="2020-02" db="EMBL/GenBank/DDBJ databases">
        <authorList>
            <person name="Subbiah M."/>
            <person name="Call D."/>
        </authorList>
    </citation>
    <scope>NUCLEOTIDE SEQUENCE [LARGE SCALE GENOMIC DNA]</scope>
    <source>
        <strain evidence="2 3">8375wB1</strain>
    </source>
</reference>
<organism evidence="2 3">
    <name type="scientific">Escherichia coli</name>
    <dbReference type="NCBI Taxonomy" id="562"/>
    <lineage>
        <taxon>Bacteria</taxon>
        <taxon>Pseudomonadati</taxon>
        <taxon>Pseudomonadota</taxon>
        <taxon>Gammaproteobacteria</taxon>
        <taxon>Enterobacterales</taxon>
        <taxon>Enterobacteriaceae</taxon>
        <taxon>Escherichia</taxon>
    </lineage>
</organism>
<evidence type="ECO:0000256" key="1">
    <source>
        <dbReference type="SAM" id="Coils"/>
    </source>
</evidence>
<dbReference type="EMBL" id="JAAGYP010000057">
    <property type="protein sequence ID" value="NEN73056.1"/>
    <property type="molecule type" value="Genomic_DNA"/>
</dbReference>
<sequence length="402" mass="46716">MRIILFFCFTLSYPLGYAKDKNICLLDDLLKNTTEYKNYLLSDEENTIELEKNELSLLPDIFINSSQNSNNDRSFRSVENSGLSIGFSQGIYSGGAYKKNKNRINLNNNLNNLLLSETKNKMLLDVFSDALELEHRIDKKALYKKQLERQTYDIRRIEAGINSGSVAKIDLDIANIRIRRLNDQINALGFEIDNLSEKLYFKYRIPKTEIRRVNYSSVRDCKTGNYKDKLKNKFNLRSDIARASNEILEATSLPSVNFAISFTPPETGNINKITTKRADFGASINVSIPVSQYFLRNTYQKQFAIDVARLKLEYDNSLEENENETRSIERRIKSLENSIETTKKSIVVERNKINYIFSRIKEGQDNIISYYQQLDTYEALQINLKEEEKELEFQKVLLYFIS</sequence>
<dbReference type="Gene3D" id="1.20.1600.10">
    <property type="entry name" value="Outer membrane efflux proteins (OEP)"/>
    <property type="match status" value="1"/>
</dbReference>
<comment type="caution">
    <text evidence="2">The sequence shown here is derived from an EMBL/GenBank/DDBJ whole genome shotgun (WGS) entry which is preliminary data.</text>
</comment>
<accession>A0A8T6QDT9</accession>
<feature type="coiled-coil region" evidence="1">
    <location>
        <begin position="307"/>
        <end position="345"/>
    </location>
</feature>
<dbReference type="GO" id="GO:0015562">
    <property type="term" value="F:efflux transmembrane transporter activity"/>
    <property type="evidence" value="ECO:0007669"/>
    <property type="project" value="InterPro"/>
</dbReference>
<proteinExistence type="predicted"/>